<comment type="caution">
    <text evidence="3">The sequence shown here is derived from an EMBL/GenBank/DDBJ whole genome shotgun (WGS) entry which is preliminary data.</text>
</comment>
<dbReference type="SUPFAM" id="SSF53927">
    <property type="entry name" value="Cytidine deaminase-like"/>
    <property type="match status" value="1"/>
</dbReference>
<dbReference type="Pfam" id="PF18785">
    <property type="entry name" value="Inv-AAD"/>
    <property type="match status" value="1"/>
</dbReference>
<dbReference type="GO" id="GO:0006139">
    <property type="term" value="P:nucleobase-containing compound metabolic process"/>
    <property type="evidence" value="ECO:0007669"/>
    <property type="project" value="UniProtKB-ARBA"/>
</dbReference>
<dbReference type="AlphaFoldDB" id="A0A2U1JA36"/>
<accession>A0A2U1JA36</accession>
<protein>
    <recommendedName>
        <fullName evidence="1">CMP/dCMP-type deaminase domain-containing protein</fullName>
    </recommendedName>
</protein>
<evidence type="ECO:0000313" key="2">
    <source>
        <dbReference type="EMBL" id="PVZ97939.1"/>
    </source>
</evidence>
<dbReference type="GO" id="GO:0003824">
    <property type="term" value="F:catalytic activity"/>
    <property type="evidence" value="ECO:0007669"/>
    <property type="project" value="InterPro"/>
</dbReference>
<evidence type="ECO:0000313" key="4">
    <source>
        <dbReference type="Proteomes" id="UP000245591"/>
    </source>
</evidence>
<dbReference type="InterPro" id="IPR016193">
    <property type="entry name" value="Cytidine_deaminase-like"/>
</dbReference>
<organism evidence="3 4">
    <name type="scientific">Smittium angustum</name>
    <dbReference type="NCBI Taxonomy" id="133377"/>
    <lineage>
        <taxon>Eukaryota</taxon>
        <taxon>Fungi</taxon>
        <taxon>Fungi incertae sedis</taxon>
        <taxon>Zoopagomycota</taxon>
        <taxon>Kickxellomycotina</taxon>
        <taxon>Harpellomycetes</taxon>
        <taxon>Harpellales</taxon>
        <taxon>Legeriomycetaceae</taxon>
        <taxon>Smittium</taxon>
    </lineage>
</organism>
<evidence type="ECO:0000259" key="1">
    <source>
        <dbReference type="PROSITE" id="PS51747"/>
    </source>
</evidence>
<evidence type="ECO:0000313" key="3">
    <source>
        <dbReference type="EMBL" id="PWA01823.1"/>
    </source>
</evidence>
<sequence>MNPSQKDLEYMQIAIQQGKNCPSVDGAYNVGAVITVNGQFATFGYSRQVPGNTHAEENALNALLAKHPKKEYLENVVLYTTMEPCSTRTSGKKSCTDIILECGFISKIFYCVDEPPLFVDCVGKEILVGAGIPVIQIPQLINDCKKLNSHLFN</sequence>
<feature type="domain" description="CMP/dCMP-type deaminase" evidence="1">
    <location>
        <begin position="5"/>
        <end position="125"/>
    </location>
</feature>
<dbReference type="InterPro" id="IPR002125">
    <property type="entry name" value="CMP_dCMP_dom"/>
</dbReference>
<gene>
    <name evidence="3" type="ORF">BB558_002062</name>
    <name evidence="2" type="ORF">BB558_006089</name>
</gene>
<dbReference type="EMBL" id="MBFU01000662">
    <property type="protein sequence ID" value="PVZ97939.1"/>
    <property type="molecule type" value="Genomic_DNA"/>
</dbReference>
<dbReference type="Proteomes" id="UP000245591">
    <property type="component" value="Unassembled WGS sequence"/>
</dbReference>
<dbReference type="Gene3D" id="3.40.140.10">
    <property type="entry name" value="Cytidine Deaminase, domain 2"/>
    <property type="match status" value="1"/>
</dbReference>
<dbReference type="PROSITE" id="PS51747">
    <property type="entry name" value="CYT_DCMP_DEAMINASES_2"/>
    <property type="match status" value="1"/>
</dbReference>
<dbReference type="EMBL" id="MBFU01000129">
    <property type="protein sequence ID" value="PWA01823.1"/>
    <property type="molecule type" value="Genomic_DNA"/>
</dbReference>
<proteinExistence type="predicted"/>
<reference evidence="3 4" key="1">
    <citation type="journal article" date="2018" name="MBio">
        <title>Comparative Genomics Reveals the Core Gene Toolbox for the Fungus-Insect Symbiosis.</title>
        <authorList>
            <person name="Wang Y."/>
            <person name="Stata M."/>
            <person name="Wang W."/>
            <person name="Stajich J.E."/>
            <person name="White M.M."/>
            <person name="Moncalvo J.M."/>
        </authorList>
    </citation>
    <scope>NUCLEOTIDE SEQUENCE [LARGE SCALE GENOMIC DNA]</scope>
    <source>
        <strain evidence="3 4">AUS-126-30</strain>
    </source>
</reference>
<name>A0A2U1JA36_SMIAN</name>
<keyword evidence="4" id="KW-1185">Reference proteome</keyword>